<dbReference type="OrthoDB" id="5572844at2759"/>
<keyword evidence="3" id="KW-1185">Reference proteome</keyword>
<protein>
    <submittedName>
        <fullName evidence="2">Gti1/Pac2 family-domain-containing protein</fullName>
    </submittedName>
</protein>
<dbReference type="Proteomes" id="UP000193560">
    <property type="component" value="Unassembled WGS sequence"/>
</dbReference>
<proteinExistence type="predicted"/>
<evidence type="ECO:0000313" key="3">
    <source>
        <dbReference type="Proteomes" id="UP000193560"/>
    </source>
</evidence>
<accession>A0A1X2I7S1</accession>
<comment type="caution">
    <text evidence="2">The sequence shown here is derived from an EMBL/GenBank/DDBJ whole genome shotgun (WGS) entry which is preliminary data.</text>
</comment>
<dbReference type="PANTHER" id="PTHR28027">
    <property type="entry name" value="TRANSCRIPTIONAL REGULATOR MIT1"/>
    <property type="match status" value="1"/>
</dbReference>
<feature type="compositionally biased region" description="Low complexity" evidence="1">
    <location>
        <begin position="279"/>
        <end position="290"/>
    </location>
</feature>
<dbReference type="InterPro" id="IPR018608">
    <property type="entry name" value="Gti1/Pac2"/>
</dbReference>
<feature type="compositionally biased region" description="Low complexity" evidence="1">
    <location>
        <begin position="104"/>
        <end position="114"/>
    </location>
</feature>
<dbReference type="EMBL" id="MCGE01000025">
    <property type="protein sequence ID" value="ORZ10217.1"/>
    <property type="molecule type" value="Genomic_DNA"/>
</dbReference>
<evidence type="ECO:0000313" key="2">
    <source>
        <dbReference type="EMBL" id="ORZ10217.1"/>
    </source>
</evidence>
<dbReference type="GO" id="GO:0003677">
    <property type="term" value="F:DNA binding"/>
    <property type="evidence" value="ECO:0007669"/>
    <property type="project" value="TreeGrafter"/>
</dbReference>
<evidence type="ECO:0000256" key="1">
    <source>
        <dbReference type="SAM" id="MobiDB-lite"/>
    </source>
</evidence>
<gene>
    <name evidence="2" type="ORF">BCR42DRAFT_422988</name>
</gene>
<dbReference type="Pfam" id="PF09729">
    <property type="entry name" value="Gti1_Pac2"/>
    <property type="match status" value="1"/>
</dbReference>
<feature type="region of interest" description="Disordered" evidence="1">
    <location>
        <begin position="224"/>
        <end position="292"/>
    </location>
</feature>
<name>A0A1X2I7S1_9FUNG</name>
<organism evidence="2 3">
    <name type="scientific">Absidia repens</name>
    <dbReference type="NCBI Taxonomy" id="90262"/>
    <lineage>
        <taxon>Eukaryota</taxon>
        <taxon>Fungi</taxon>
        <taxon>Fungi incertae sedis</taxon>
        <taxon>Mucoromycota</taxon>
        <taxon>Mucoromycotina</taxon>
        <taxon>Mucoromycetes</taxon>
        <taxon>Mucorales</taxon>
        <taxon>Cunninghamellaceae</taxon>
        <taxon>Absidia</taxon>
    </lineage>
</organism>
<sequence length="324" mass="36067">METFIGYIKTPQDALLIFEACRQGQLNRVQRRLSSKERTLIQSGSIFAWDENEAGMRRWTDGKTWSPSRVLGSFLTYRELDTKRRPRRSQLASTNITPSPSSPPHQHSNNSSNNKTTGHAMCSYKQDGLVKQSFSICTADNQKLHLISYYNKRDVLNGQLQQPTTDSVLGKIVIPKGFYPDLNPLDTSGGHFATLHIMRQQSHQEMDDNDDDHSDYDNETMMEIDQSSTASSTSASASSSTSFSPPSLSSSSPCSSMEDINMDSLPSPVYNSLPPPSPSYISSQHHYPSSTPTCLLPTQEIAWGKIPSSEDQRQLQAIQGLLKL</sequence>
<reference evidence="2 3" key="1">
    <citation type="submission" date="2016-07" db="EMBL/GenBank/DDBJ databases">
        <title>Pervasive Adenine N6-methylation of Active Genes in Fungi.</title>
        <authorList>
            <consortium name="DOE Joint Genome Institute"/>
            <person name="Mondo S.J."/>
            <person name="Dannebaum R.O."/>
            <person name="Kuo R.C."/>
            <person name="Labutti K."/>
            <person name="Haridas S."/>
            <person name="Kuo A."/>
            <person name="Salamov A."/>
            <person name="Ahrendt S.R."/>
            <person name="Lipzen A."/>
            <person name="Sullivan W."/>
            <person name="Andreopoulos W.B."/>
            <person name="Clum A."/>
            <person name="Lindquist E."/>
            <person name="Daum C."/>
            <person name="Ramamoorthy G.K."/>
            <person name="Gryganskyi A."/>
            <person name="Culley D."/>
            <person name="Magnuson J.K."/>
            <person name="James T.Y."/>
            <person name="O'Malley M.A."/>
            <person name="Stajich J.E."/>
            <person name="Spatafora J.W."/>
            <person name="Visel A."/>
            <person name="Grigoriev I.V."/>
        </authorList>
    </citation>
    <scope>NUCLEOTIDE SEQUENCE [LARGE SCALE GENOMIC DNA]</scope>
    <source>
        <strain evidence="2 3">NRRL 1336</strain>
    </source>
</reference>
<feature type="region of interest" description="Disordered" evidence="1">
    <location>
        <begin position="83"/>
        <end position="119"/>
    </location>
</feature>
<dbReference type="AlphaFoldDB" id="A0A1X2I7S1"/>
<dbReference type="PANTHER" id="PTHR28027:SF1">
    <property type="entry name" value="CAMP INDEPENDENT REGULATORY PROTEIN (AFU_ORTHOLOGUE AFUA_3G09640)"/>
    <property type="match status" value="1"/>
</dbReference>
<feature type="compositionally biased region" description="Low complexity" evidence="1">
    <location>
        <begin position="227"/>
        <end position="256"/>
    </location>
</feature>